<dbReference type="InterPro" id="IPR004855">
    <property type="entry name" value="TFIIA_asu/bsu"/>
</dbReference>
<dbReference type="GO" id="GO:0005672">
    <property type="term" value="C:transcription factor TFIIA complex"/>
    <property type="evidence" value="ECO:0007669"/>
    <property type="project" value="InterPro"/>
</dbReference>
<dbReference type="Proteomes" id="UP001309876">
    <property type="component" value="Unassembled WGS sequence"/>
</dbReference>
<gene>
    <name evidence="6" type="ORF">LTR05_001580</name>
</gene>
<dbReference type="AlphaFoldDB" id="A0AAN7YFB4"/>
<comment type="caution">
    <text evidence="6">The sequence shown here is derived from an EMBL/GenBank/DDBJ whole genome shotgun (WGS) entry which is preliminary data.</text>
</comment>
<accession>A0AAN7YFB4</accession>
<dbReference type="EMBL" id="JAVRRJ010000001">
    <property type="protein sequence ID" value="KAK5091397.1"/>
    <property type="molecule type" value="Genomic_DNA"/>
</dbReference>
<feature type="region of interest" description="Disordered" evidence="5">
    <location>
        <begin position="80"/>
        <end position="112"/>
    </location>
</feature>
<sequence length="362" mass="40482">MSKSSVPEVYARVIKEVCEASRQDFEESGVDLAALELLQQGWQKRLSAEHIATFPWDPKPEPIKTELPPIHSNAKAVLTVPSNGSALSPPSSSSTPGPQIKQEHQQYATQPPPQLNYATQYPQGPTMSAEQRASMHLQQRYGQQAAAQIAQLQNQQRVPAQPTMHQQPQPQQQPYIKQEFKHEDSHDHSYPQQTYNTSVPIKNSQVDGAADAQNEYRSEIARRRALVAQHREAGDRLIRDQVLSSQQSLEGGGLMMPLNAHRPIKHRHIQAEPATDSSSLARNQGDAAGDEDDEDAINSDLDDPDELDEANADEENVTNVMLCTYDKVQRVKNKWKCTLKDGVLKVDGSEFVFHKGQGEFEW</sequence>
<evidence type="ECO:0000313" key="6">
    <source>
        <dbReference type="EMBL" id="KAK5091397.1"/>
    </source>
</evidence>
<evidence type="ECO:0000256" key="1">
    <source>
        <dbReference type="ARBA" id="ARBA00004123"/>
    </source>
</evidence>
<comment type="subcellular location">
    <subcellularLocation>
        <location evidence="1">Nucleus</location>
    </subcellularLocation>
</comment>
<proteinExistence type="inferred from homology"/>
<evidence type="ECO:0000256" key="5">
    <source>
        <dbReference type="SAM" id="MobiDB-lite"/>
    </source>
</evidence>
<dbReference type="SMART" id="SM01371">
    <property type="entry name" value="TFIIA"/>
    <property type="match status" value="1"/>
</dbReference>
<reference evidence="6 7" key="1">
    <citation type="submission" date="2023-08" db="EMBL/GenBank/DDBJ databases">
        <title>Black Yeasts Isolated from many extreme environments.</title>
        <authorList>
            <person name="Coleine C."/>
            <person name="Stajich J.E."/>
            <person name="Selbmann L."/>
        </authorList>
    </citation>
    <scope>NUCLEOTIDE SEQUENCE [LARGE SCALE GENOMIC DNA]</scope>
    <source>
        <strain evidence="6 7">CCFEE 5910</strain>
    </source>
</reference>
<dbReference type="Gene3D" id="2.30.18.10">
    <property type="entry name" value="Transcription factor IIA (TFIIA), beta-barrel domain"/>
    <property type="match status" value="1"/>
</dbReference>
<evidence type="ECO:0000313" key="7">
    <source>
        <dbReference type="Proteomes" id="UP001309876"/>
    </source>
</evidence>
<feature type="region of interest" description="Disordered" evidence="5">
    <location>
        <begin position="150"/>
        <end position="174"/>
    </location>
</feature>
<evidence type="ECO:0000256" key="3">
    <source>
        <dbReference type="ARBA" id="ARBA00023163"/>
    </source>
</evidence>
<dbReference type="FunFam" id="2.30.18.10:FF:000006">
    <property type="entry name" value="Transcription factor TFIIA complex subunit Toa1"/>
    <property type="match status" value="1"/>
</dbReference>
<name>A0AAN7YFB4_9EURO</name>
<keyword evidence="4" id="KW-0539">Nucleus</keyword>
<organism evidence="6 7">
    <name type="scientific">Lithohypha guttulata</name>
    <dbReference type="NCBI Taxonomy" id="1690604"/>
    <lineage>
        <taxon>Eukaryota</taxon>
        <taxon>Fungi</taxon>
        <taxon>Dikarya</taxon>
        <taxon>Ascomycota</taxon>
        <taxon>Pezizomycotina</taxon>
        <taxon>Eurotiomycetes</taxon>
        <taxon>Chaetothyriomycetidae</taxon>
        <taxon>Chaetothyriales</taxon>
        <taxon>Trichomeriaceae</taxon>
        <taxon>Lithohypha</taxon>
    </lineage>
</organism>
<dbReference type="GO" id="GO:0006367">
    <property type="term" value="P:transcription initiation at RNA polymerase II promoter"/>
    <property type="evidence" value="ECO:0007669"/>
    <property type="project" value="InterPro"/>
</dbReference>
<dbReference type="SUPFAM" id="SSF47396">
    <property type="entry name" value="Transcription factor IIA (TFIIA), alpha-helical domain"/>
    <property type="match status" value="1"/>
</dbReference>
<feature type="region of interest" description="Disordered" evidence="5">
    <location>
        <begin position="270"/>
        <end position="314"/>
    </location>
</feature>
<dbReference type="Pfam" id="PF03153">
    <property type="entry name" value="TFIIA"/>
    <property type="match status" value="1"/>
</dbReference>
<dbReference type="InterPro" id="IPR009088">
    <property type="entry name" value="TFIIA_b-brl"/>
</dbReference>
<dbReference type="CDD" id="cd07976">
    <property type="entry name" value="TFIIA_alpha_beta_like"/>
    <property type="match status" value="1"/>
</dbReference>
<dbReference type="Gene3D" id="1.10.287.100">
    <property type="match status" value="1"/>
</dbReference>
<evidence type="ECO:0000256" key="4">
    <source>
        <dbReference type="ARBA" id="ARBA00023242"/>
    </source>
</evidence>
<dbReference type="PANTHER" id="PTHR12694">
    <property type="entry name" value="TRANSCRIPTION INITIATION FACTOR IIA SUBUNIT 1"/>
    <property type="match status" value="1"/>
</dbReference>
<keyword evidence="7" id="KW-1185">Reference proteome</keyword>
<comment type="similarity">
    <text evidence="2">Belongs to the TFIIA subunit 1 family.</text>
</comment>
<dbReference type="PANTHER" id="PTHR12694:SF8">
    <property type="entry name" value="TRANSCRIPTION INITIATION FACTOR IIA SUBUNIT 1"/>
    <property type="match status" value="1"/>
</dbReference>
<protein>
    <submittedName>
        <fullName evidence="6">Uncharacterized protein</fullName>
    </submittedName>
</protein>
<evidence type="ECO:0000256" key="2">
    <source>
        <dbReference type="ARBA" id="ARBA00010059"/>
    </source>
</evidence>
<feature type="compositionally biased region" description="Low complexity" evidence="5">
    <location>
        <begin position="81"/>
        <end position="98"/>
    </location>
</feature>
<dbReference type="SUPFAM" id="SSF50784">
    <property type="entry name" value="Transcription factor IIA (TFIIA), beta-barrel domain"/>
    <property type="match status" value="1"/>
</dbReference>
<keyword evidence="3" id="KW-0804">Transcription</keyword>
<feature type="compositionally biased region" description="Acidic residues" evidence="5">
    <location>
        <begin position="288"/>
        <end position="314"/>
    </location>
</feature>